<proteinExistence type="predicted"/>
<gene>
    <name evidence="1" type="primary">46</name>
    <name evidence="1" type="ORF">PBI_BRITBRAT_46</name>
</gene>
<keyword evidence="2" id="KW-1185">Reference proteome</keyword>
<dbReference type="RefSeq" id="YP_009276573.1">
    <property type="nucleotide sequence ID" value="NC_030942.1"/>
</dbReference>
<protein>
    <submittedName>
        <fullName evidence="1">Uncharacterized protein</fullName>
    </submittedName>
</protein>
<dbReference type="KEGG" id="vg:28802941"/>
<evidence type="ECO:0000313" key="2">
    <source>
        <dbReference type="Proteomes" id="UP000202279"/>
    </source>
</evidence>
<dbReference type="GeneID" id="28802941"/>
<name>A0A160DEU8_9CAUD</name>
<reference evidence="2" key="1">
    <citation type="submission" date="2016-03" db="EMBL/GenBank/DDBJ databases">
        <authorList>
            <person name="Ploux O."/>
        </authorList>
    </citation>
    <scope>NUCLEOTIDE SEQUENCE [LARGE SCALE GENOMIC DNA]</scope>
</reference>
<dbReference type="EMBL" id="KU998233">
    <property type="protein sequence ID" value="ANA85304.1"/>
    <property type="molecule type" value="Genomic_DNA"/>
</dbReference>
<accession>A0A160DEU8</accession>
<evidence type="ECO:0000313" key="1">
    <source>
        <dbReference type="EMBL" id="ANA85304.1"/>
    </source>
</evidence>
<organism evidence="1 2">
    <name type="scientific">Gordonia phage BritBrat</name>
    <dbReference type="NCBI Taxonomy" id="1838064"/>
    <lineage>
        <taxon>Viruses</taxon>
        <taxon>Duplodnaviria</taxon>
        <taxon>Heunggongvirae</taxon>
        <taxon>Uroviricota</taxon>
        <taxon>Caudoviricetes</taxon>
        <taxon>Britbratvirus</taxon>
        <taxon>Britbratvirus britbrat</taxon>
    </lineage>
</organism>
<sequence>MRYVDKLMLILAQATPTSLAEGESVVIVLQHERDELAFTTQPYPTRDKAHSAQSRCGASGRAYVASRHNNGITYLTDRSYILGTLKAEDSP</sequence>
<dbReference type="Proteomes" id="UP000202279">
    <property type="component" value="Segment"/>
</dbReference>